<evidence type="ECO:0000256" key="5">
    <source>
        <dbReference type="SAM" id="MobiDB-lite"/>
    </source>
</evidence>
<reference evidence="8" key="1">
    <citation type="submission" date="2013-04" db="EMBL/GenBank/DDBJ databases">
        <title>The Genome Sequence of Fonticula alba ATCC 38817.</title>
        <authorList>
            <consortium name="The Broad Institute Genomics Platform"/>
            <person name="Russ C."/>
            <person name="Cuomo C."/>
            <person name="Burger G."/>
            <person name="Gray M.W."/>
            <person name="Holland P.W.H."/>
            <person name="King N."/>
            <person name="Lang F.B.F."/>
            <person name="Roger A.J."/>
            <person name="Ruiz-Trillo I."/>
            <person name="Brown M."/>
            <person name="Walker B."/>
            <person name="Young S."/>
            <person name="Zeng Q."/>
            <person name="Gargeya S."/>
            <person name="Fitzgerald M."/>
            <person name="Haas B."/>
            <person name="Abouelleil A."/>
            <person name="Allen A.W."/>
            <person name="Alvarado L."/>
            <person name="Arachchi H.M."/>
            <person name="Berlin A.M."/>
            <person name="Chapman S.B."/>
            <person name="Gainer-Dewar J."/>
            <person name="Goldberg J."/>
            <person name="Griggs A."/>
            <person name="Gujja S."/>
            <person name="Hansen M."/>
            <person name="Howarth C."/>
            <person name="Imamovic A."/>
            <person name="Ireland A."/>
            <person name="Larimer J."/>
            <person name="McCowan C."/>
            <person name="Murphy C."/>
            <person name="Pearson M."/>
            <person name="Poon T.W."/>
            <person name="Priest M."/>
            <person name="Roberts A."/>
            <person name="Saif S."/>
            <person name="Shea T."/>
            <person name="Sisk P."/>
            <person name="Sykes S."/>
            <person name="Wortman J."/>
            <person name="Nusbaum C."/>
            <person name="Birren B."/>
        </authorList>
    </citation>
    <scope>NUCLEOTIDE SEQUENCE [LARGE SCALE GENOMIC DNA]</scope>
    <source>
        <strain evidence="8">ATCC 38817</strain>
    </source>
</reference>
<dbReference type="Pfam" id="PF01284">
    <property type="entry name" value="MARVEL"/>
    <property type="match status" value="1"/>
</dbReference>
<evidence type="ECO:0000256" key="1">
    <source>
        <dbReference type="ARBA" id="ARBA00004141"/>
    </source>
</evidence>
<evidence type="ECO:0000313" key="9">
    <source>
        <dbReference type="Proteomes" id="UP000030693"/>
    </source>
</evidence>
<evidence type="ECO:0000256" key="2">
    <source>
        <dbReference type="ARBA" id="ARBA00022692"/>
    </source>
</evidence>
<evidence type="ECO:0000259" key="7">
    <source>
        <dbReference type="PROSITE" id="PS51225"/>
    </source>
</evidence>
<dbReference type="GO" id="GO:0016020">
    <property type="term" value="C:membrane"/>
    <property type="evidence" value="ECO:0007669"/>
    <property type="project" value="UniProtKB-SubCell"/>
</dbReference>
<dbReference type="InterPro" id="IPR008253">
    <property type="entry name" value="Marvel"/>
</dbReference>
<feature type="transmembrane region" description="Helical" evidence="6">
    <location>
        <begin position="101"/>
        <end position="121"/>
    </location>
</feature>
<evidence type="ECO:0000256" key="6">
    <source>
        <dbReference type="SAM" id="Phobius"/>
    </source>
</evidence>
<dbReference type="EMBL" id="KB932209">
    <property type="protein sequence ID" value="KCV68224.1"/>
    <property type="molecule type" value="Genomic_DNA"/>
</dbReference>
<keyword evidence="4 6" id="KW-0472">Membrane</keyword>
<name>A0A058Z1R4_FONAL</name>
<protein>
    <recommendedName>
        <fullName evidence="7">MARVEL domain-containing protein</fullName>
    </recommendedName>
</protein>
<comment type="subcellular location">
    <subcellularLocation>
        <location evidence="1">Membrane</location>
        <topology evidence="1">Multi-pass membrane protein</topology>
    </subcellularLocation>
</comment>
<keyword evidence="2 6" id="KW-0812">Transmembrane</keyword>
<organism evidence="8">
    <name type="scientific">Fonticula alba</name>
    <name type="common">Slime mold</name>
    <dbReference type="NCBI Taxonomy" id="691883"/>
    <lineage>
        <taxon>Eukaryota</taxon>
        <taxon>Rotosphaerida</taxon>
        <taxon>Fonticulaceae</taxon>
        <taxon>Fonticula</taxon>
    </lineage>
</organism>
<feature type="transmembrane region" description="Helical" evidence="6">
    <location>
        <begin position="76"/>
        <end position="94"/>
    </location>
</feature>
<keyword evidence="3 6" id="KW-1133">Transmembrane helix</keyword>
<evidence type="ECO:0000313" key="8">
    <source>
        <dbReference type="EMBL" id="KCV68224.1"/>
    </source>
</evidence>
<feature type="domain" description="MARVEL" evidence="7">
    <location>
        <begin position="66"/>
        <end position="201"/>
    </location>
</feature>
<feature type="region of interest" description="Disordered" evidence="5">
    <location>
        <begin position="1"/>
        <end position="31"/>
    </location>
</feature>
<evidence type="ECO:0000256" key="4">
    <source>
        <dbReference type="ARBA" id="ARBA00023136"/>
    </source>
</evidence>
<dbReference type="PROSITE" id="PS51225">
    <property type="entry name" value="MARVEL"/>
    <property type="match status" value="1"/>
</dbReference>
<proteinExistence type="predicted"/>
<accession>A0A058Z1R4</accession>
<dbReference type="Proteomes" id="UP000030693">
    <property type="component" value="Unassembled WGS sequence"/>
</dbReference>
<keyword evidence="9" id="KW-1185">Reference proteome</keyword>
<evidence type="ECO:0000256" key="3">
    <source>
        <dbReference type="ARBA" id="ARBA00022989"/>
    </source>
</evidence>
<feature type="transmembrane region" description="Helical" evidence="6">
    <location>
        <begin position="177"/>
        <end position="197"/>
    </location>
</feature>
<dbReference type="RefSeq" id="XP_009497278.1">
    <property type="nucleotide sequence ID" value="XM_009499003.1"/>
</dbReference>
<feature type="transmembrane region" description="Helical" evidence="6">
    <location>
        <begin position="141"/>
        <end position="165"/>
    </location>
</feature>
<dbReference type="OrthoDB" id="2117453at2759"/>
<dbReference type="AlphaFoldDB" id="A0A058Z1R4"/>
<dbReference type="GeneID" id="20529874"/>
<sequence>MDHHYQGFEDNAGAGSGPGDNSFPNDPNAQPVIYKQSADHHQGHHHHGDGADVAASSRVFAVVQPAQTDLKVLLRAASWFCSLVAFSAAAASPFASSHRGFFIFTGVVSWLLDMVFLGSYFRPELVAPQVLSQNWPVIEFFSLAVFSIFWFFGFTFFCVYVNALTAVGGIALSTPRAAAAFGFFSMILNFGSLFLAFSRARGLLASLLGGLGGNSGGHLAYSDL</sequence>
<gene>
    <name evidence="8" type="ORF">H696_05149</name>
</gene>